<keyword evidence="13" id="KW-0175">Coiled coil</keyword>
<dbReference type="EC" id="3.1.4.-" evidence="12"/>
<evidence type="ECO:0000256" key="9">
    <source>
        <dbReference type="PIRSR" id="PIRSR623088-1"/>
    </source>
</evidence>
<keyword evidence="2" id="KW-0140">cGMP</keyword>
<dbReference type="FunFam" id="1.10.1300.10:FF:000032">
    <property type="entry name" value="Phosphodiesterase"/>
    <property type="match status" value="1"/>
</dbReference>
<dbReference type="InterPro" id="IPR036971">
    <property type="entry name" value="PDEase_catalytic_dom_sf"/>
</dbReference>
<evidence type="ECO:0000256" key="5">
    <source>
        <dbReference type="ARBA" id="ARBA00023149"/>
    </source>
</evidence>
<dbReference type="InterPro" id="IPR013706">
    <property type="entry name" value="PDE1_N"/>
</dbReference>
<dbReference type="Proteomes" id="UP000005226">
    <property type="component" value="Chromosome 22"/>
</dbReference>
<comment type="catalytic activity">
    <reaction evidence="7">
        <text>3',5'-cyclic GMP + H2O = GMP + H(+)</text>
        <dbReference type="Rhea" id="RHEA:16957"/>
        <dbReference type="ChEBI" id="CHEBI:15377"/>
        <dbReference type="ChEBI" id="CHEBI:15378"/>
        <dbReference type="ChEBI" id="CHEBI:57746"/>
        <dbReference type="ChEBI" id="CHEBI:58115"/>
    </reaction>
    <physiologicalReaction direction="left-to-right" evidence="7">
        <dbReference type="Rhea" id="RHEA:16958"/>
    </physiologicalReaction>
</comment>
<feature type="compositionally biased region" description="Acidic residues" evidence="14">
    <location>
        <begin position="595"/>
        <end position="604"/>
    </location>
</feature>
<dbReference type="PANTHER" id="PTHR11347">
    <property type="entry name" value="CYCLIC NUCLEOTIDE PHOSPHODIESTERASE"/>
    <property type="match status" value="1"/>
</dbReference>
<feature type="compositionally biased region" description="Low complexity" evidence="14">
    <location>
        <begin position="539"/>
        <end position="553"/>
    </location>
</feature>
<dbReference type="GO" id="GO:0007165">
    <property type="term" value="P:signal transduction"/>
    <property type="evidence" value="ECO:0007669"/>
    <property type="project" value="InterPro"/>
</dbReference>
<feature type="coiled-coil region" evidence="13">
    <location>
        <begin position="119"/>
        <end position="171"/>
    </location>
</feature>
<evidence type="ECO:0000259" key="15">
    <source>
        <dbReference type="PROSITE" id="PS51845"/>
    </source>
</evidence>
<dbReference type="Gene3D" id="1.10.1300.10">
    <property type="entry name" value="3'5'-cyclic nucleotide phosphodiesterase, catalytic domain"/>
    <property type="match status" value="1"/>
</dbReference>
<feature type="region of interest" description="Disordered" evidence="14">
    <location>
        <begin position="587"/>
        <end position="664"/>
    </location>
</feature>
<evidence type="ECO:0000256" key="2">
    <source>
        <dbReference type="ARBA" id="ARBA00022535"/>
    </source>
</evidence>
<evidence type="ECO:0000313" key="16">
    <source>
        <dbReference type="Ensembl" id="ENSTRUP00000067645.1"/>
    </source>
</evidence>
<dbReference type="PROSITE" id="PS51845">
    <property type="entry name" value="PDEASE_I_2"/>
    <property type="match status" value="1"/>
</dbReference>
<comment type="similarity">
    <text evidence="1">Belongs to the cyclic nucleotide phosphodiesterase family. PDE1 subfamily.</text>
</comment>
<feature type="region of interest" description="Disordered" evidence="14">
    <location>
        <begin position="532"/>
        <end position="554"/>
    </location>
</feature>
<evidence type="ECO:0000256" key="11">
    <source>
        <dbReference type="PIRSR" id="PIRSR623088-3"/>
    </source>
</evidence>
<feature type="binding site" evidence="10">
    <location>
        <begin position="303"/>
        <end position="307"/>
    </location>
    <ligand>
        <name>AMP</name>
        <dbReference type="ChEBI" id="CHEBI:456215"/>
    </ligand>
</feature>
<evidence type="ECO:0000256" key="10">
    <source>
        <dbReference type="PIRSR" id="PIRSR623088-2"/>
    </source>
</evidence>
<keyword evidence="3 11" id="KW-0479">Metal-binding</keyword>
<evidence type="ECO:0000256" key="12">
    <source>
        <dbReference type="RuleBase" id="RU363067"/>
    </source>
</evidence>
<evidence type="ECO:0000256" key="13">
    <source>
        <dbReference type="SAM" id="Coils"/>
    </source>
</evidence>
<evidence type="ECO:0000256" key="7">
    <source>
        <dbReference type="ARBA" id="ARBA00033684"/>
    </source>
</evidence>
<feature type="binding site" evidence="11">
    <location>
        <position position="344"/>
    </location>
    <ligand>
        <name>Zn(2+)</name>
        <dbReference type="ChEBI" id="CHEBI:29105"/>
        <label>2</label>
    </ligand>
</feature>
<dbReference type="PRINTS" id="PR00387">
    <property type="entry name" value="PDIESTERASE1"/>
</dbReference>
<comment type="cofactor">
    <cofactor evidence="12">
        <name>a divalent metal cation</name>
        <dbReference type="ChEBI" id="CHEBI:60240"/>
    </cofactor>
    <text evidence="12">Binds 2 divalent metal cations per subunit. Site 1 may preferentially bind zinc ions, while site 2 has a preference for magnesium and/or manganese ions.</text>
</comment>
<feature type="binding site" evidence="11">
    <location>
        <position position="307"/>
    </location>
    <ligand>
        <name>Zn(2+)</name>
        <dbReference type="ChEBI" id="CHEBI:29105"/>
        <label>1</label>
    </ligand>
</feature>
<feature type="binding site" evidence="11">
    <location>
        <position position="451"/>
    </location>
    <ligand>
        <name>Zn(2+)</name>
        <dbReference type="ChEBI" id="CHEBI:29105"/>
        <label>1</label>
    </ligand>
</feature>
<dbReference type="CDD" id="cd00077">
    <property type="entry name" value="HDc"/>
    <property type="match status" value="1"/>
</dbReference>
<dbReference type="Pfam" id="PF08499">
    <property type="entry name" value="PDEase_I_N"/>
    <property type="match status" value="1"/>
</dbReference>
<feature type="active site" description="Proton donor" evidence="9">
    <location>
        <position position="303"/>
    </location>
</feature>
<feature type="binding site" evidence="11">
    <location>
        <position position="344"/>
    </location>
    <ligand>
        <name>Zn(2+)</name>
        <dbReference type="ChEBI" id="CHEBI:29105"/>
        <label>1</label>
    </ligand>
</feature>
<dbReference type="InterPro" id="IPR023174">
    <property type="entry name" value="PDEase_CS"/>
</dbReference>
<feature type="compositionally biased region" description="Basic and acidic residues" evidence="14">
    <location>
        <begin position="610"/>
        <end position="621"/>
    </location>
</feature>
<feature type="binding site" evidence="10">
    <location>
        <position position="344"/>
    </location>
    <ligand>
        <name>AMP</name>
        <dbReference type="ChEBI" id="CHEBI:456215"/>
    </ligand>
</feature>
<evidence type="ECO:0000256" key="6">
    <source>
        <dbReference type="ARBA" id="ARBA00033675"/>
    </source>
</evidence>
<dbReference type="AlphaFoldDB" id="A0A674N387"/>
<dbReference type="InterPro" id="IPR003607">
    <property type="entry name" value="HD/PDEase_dom"/>
</dbReference>
<evidence type="ECO:0000256" key="8">
    <source>
        <dbReference type="ARBA" id="ARBA00033709"/>
    </source>
</evidence>
<protein>
    <recommendedName>
        <fullName evidence="12">Phosphodiesterase</fullName>
        <ecNumber evidence="12">3.1.4.-</ecNumber>
    </recommendedName>
</protein>
<feature type="domain" description="PDEase" evidence="15">
    <location>
        <begin position="226"/>
        <end position="584"/>
    </location>
</feature>
<reference evidence="16 17" key="1">
    <citation type="journal article" date="2011" name="Genome Biol. Evol.">
        <title>Integration of the genetic map and genome assembly of fugu facilitates insights into distinct features of genome evolution in teleosts and mammals.</title>
        <authorList>
            <person name="Kai W."/>
            <person name="Kikuchi K."/>
            <person name="Tohari S."/>
            <person name="Chew A.K."/>
            <person name="Tay A."/>
            <person name="Fujiwara A."/>
            <person name="Hosoya S."/>
            <person name="Suetake H."/>
            <person name="Naruse K."/>
            <person name="Brenner S."/>
            <person name="Suzuki Y."/>
            <person name="Venkatesh B."/>
        </authorList>
    </citation>
    <scope>NUCLEOTIDE SEQUENCE [LARGE SCALE GENOMIC DNA]</scope>
</reference>
<organism evidence="16 17">
    <name type="scientific">Takifugu rubripes</name>
    <name type="common">Japanese pufferfish</name>
    <name type="synonym">Fugu rubripes</name>
    <dbReference type="NCBI Taxonomy" id="31033"/>
    <lineage>
        <taxon>Eukaryota</taxon>
        <taxon>Metazoa</taxon>
        <taxon>Chordata</taxon>
        <taxon>Craniata</taxon>
        <taxon>Vertebrata</taxon>
        <taxon>Euteleostomi</taxon>
        <taxon>Actinopterygii</taxon>
        <taxon>Neopterygii</taxon>
        <taxon>Teleostei</taxon>
        <taxon>Neoteleostei</taxon>
        <taxon>Acanthomorphata</taxon>
        <taxon>Eupercaria</taxon>
        <taxon>Tetraodontiformes</taxon>
        <taxon>Tetradontoidea</taxon>
        <taxon>Tetraodontidae</taxon>
        <taxon>Takifugu</taxon>
    </lineage>
</organism>
<keyword evidence="4 12" id="KW-0378">Hydrolase</keyword>
<dbReference type="GeneTree" id="ENSGT00940000155331"/>
<evidence type="ECO:0000256" key="1">
    <source>
        <dbReference type="ARBA" id="ARBA00010664"/>
    </source>
</evidence>
<evidence type="ECO:0000256" key="3">
    <source>
        <dbReference type="ARBA" id="ARBA00022723"/>
    </source>
</evidence>
<evidence type="ECO:0000256" key="4">
    <source>
        <dbReference type="ARBA" id="ARBA00022801"/>
    </source>
</evidence>
<proteinExistence type="inferred from homology"/>
<dbReference type="SUPFAM" id="SSF109604">
    <property type="entry name" value="HD-domain/PDEase-like"/>
    <property type="match status" value="1"/>
</dbReference>
<keyword evidence="5" id="KW-0114">cAMP</keyword>
<name>A0A674N387_TAKRU</name>
<dbReference type="Pfam" id="PF00233">
    <property type="entry name" value="PDEase_I"/>
    <property type="match status" value="1"/>
</dbReference>
<reference evidence="16" key="2">
    <citation type="submission" date="2025-08" db="UniProtKB">
        <authorList>
            <consortium name="Ensembl"/>
        </authorList>
    </citation>
    <scope>IDENTIFICATION</scope>
</reference>
<evidence type="ECO:0000313" key="17">
    <source>
        <dbReference type="Proteomes" id="UP000005226"/>
    </source>
</evidence>
<dbReference type="GO" id="GO:0004114">
    <property type="term" value="F:3',5'-cyclic-nucleotide phosphodiesterase activity"/>
    <property type="evidence" value="ECO:0007669"/>
    <property type="project" value="UniProtKB-EC"/>
</dbReference>
<dbReference type="PROSITE" id="PS00126">
    <property type="entry name" value="PDEASE_I_1"/>
    <property type="match status" value="1"/>
</dbReference>
<dbReference type="GO" id="GO:0046872">
    <property type="term" value="F:metal ion binding"/>
    <property type="evidence" value="ECO:0007669"/>
    <property type="project" value="UniProtKB-KW"/>
</dbReference>
<feature type="binding site" evidence="11">
    <location>
        <position position="343"/>
    </location>
    <ligand>
        <name>Zn(2+)</name>
        <dbReference type="ChEBI" id="CHEBI:29105"/>
        <label>1</label>
    </ligand>
</feature>
<dbReference type="InterPro" id="IPR023088">
    <property type="entry name" value="PDEase"/>
</dbReference>
<dbReference type="Ensembl" id="ENSTRUT00000085494.1">
    <property type="protein sequence ID" value="ENSTRUP00000067645.1"/>
    <property type="gene ID" value="ENSTRUG00000012166.3"/>
</dbReference>
<feature type="binding site" evidence="10">
    <location>
        <position position="502"/>
    </location>
    <ligand>
        <name>AMP</name>
        <dbReference type="ChEBI" id="CHEBI:456215"/>
    </ligand>
</feature>
<comment type="catalytic activity">
    <reaction evidence="6">
        <text>3',5'-cyclic AMP + H2O = AMP + H(+)</text>
        <dbReference type="Rhea" id="RHEA:25277"/>
        <dbReference type="ChEBI" id="CHEBI:15377"/>
        <dbReference type="ChEBI" id="CHEBI:15378"/>
        <dbReference type="ChEBI" id="CHEBI:58165"/>
        <dbReference type="ChEBI" id="CHEBI:456215"/>
    </reaction>
    <physiologicalReaction direction="left-to-right" evidence="6">
        <dbReference type="Rhea" id="RHEA:25278"/>
    </physiologicalReaction>
</comment>
<gene>
    <name evidence="16" type="primary">pde1cb</name>
</gene>
<reference evidence="16" key="3">
    <citation type="submission" date="2025-09" db="UniProtKB">
        <authorList>
            <consortium name="Ensembl"/>
        </authorList>
    </citation>
    <scope>IDENTIFICATION</scope>
</reference>
<keyword evidence="17" id="KW-1185">Reference proteome</keyword>
<sequence length="684" mass="77555">MCLFYSLIIIYLYQYHLNISIRTNLLCHYIHISAFISFVSIVLPSVANEDVEGSTRPQASFARSKSQSALWNAITAGMGIKGKEQKPLLNDPRSLEEILAEDFPLTDEPDATEKTAIRLRCLVKQLERGEASLNDLKKNLEYAASVLESVYIEETRRLVDTEDELSDIQSESVPSEVRDWLASTFTRQMGLMLRRNEEKPRFRSIVHAVQAGIFVERMYRRTSNMVGLSYPPSVISVLKNVDKWSFDVFALNEASGDHALKFIFYELLTRYDLISRFKIPISSLVSFVEALEVGYSKHKNPYHNLIHAADVTQTVHYLLLKTGMVHWLTELEIFAMIFAAAVHDYEHTGTTNNFHIQTRSDTAILYNDRSVLESHHVSAAYRLLQDDDEMNILYNLSKDDWRELRALVVEMVLATDMSCHFQQVKAMKNFLQQPEGIDKPKALSLLLHTADISHPAKNWDLHHHWTTSLLEEFFRQGDKEADLGLPFSPLCDRKSTMVAQSQIGEQLLCPFIYYLDDSSGLQQKSLNSISSEEAKRQSVKSVGSDSSSSGPGSLLTVDIKNFKAMWNEEVYQNRERWKAQACKEAEERAKREAEEQTQQDEAMDPQEAPNKLEHSEPKQDKVEEEEPKSEASSSPQEANTGKMEQGAQPAESSHKNPPLQNGTSVCVALKTAGTIRTRVLSPGL</sequence>
<accession>A0A674N387</accession>
<dbReference type="SMART" id="SM00471">
    <property type="entry name" value="HDc"/>
    <property type="match status" value="1"/>
</dbReference>
<evidence type="ECO:0000256" key="14">
    <source>
        <dbReference type="SAM" id="MobiDB-lite"/>
    </source>
</evidence>
<dbReference type="InterPro" id="IPR002073">
    <property type="entry name" value="PDEase_catalytic_dom"/>
</dbReference>
<feature type="binding site" evidence="10">
    <location>
        <position position="451"/>
    </location>
    <ligand>
        <name>AMP</name>
        <dbReference type="ChEBI" id="CHEBI:456215"/>
    </ligand>
</feature>
<comment type="catalytic activity">
    <reaction evidence="8">
        <text>a nucleoside 3',5'-cyclic phosphate + H2O = a nucleoside 5'-phosphate + H(+)</text>
        <dbReference type="Rhea" id="RHEA:14653"/>
        <dbReference type="ChEBI" id="CHEBI:15377"/>
        <dbReference type="ChEBI" id="CHEBI:15378"/>
        <dbReference type="ChEBI" id="CHEBI:57867"/>
        <dbReference type="ChEBI" id="CHEBI:58464"/>
        <dbReference type="EC" id="3.1.4.17"/>
    </reaction>
    <physiologicalReaction direction="left-to-right" evidence="8">
        <dbReference type="Rhea" id="RHEA:14654"/>
    </physiologicalReaction>
</comment>